<dbReference type="PANTHER" id="PTHR47338:SF5">
    <property type="entry name" value="ZN(II)2CYS6 TRANSCRIPTION FACTOR (EUROFUNG)"/>
    <property type="match status" value="1"/>
</dbReference>
<keyword evidence="4" id="KW-0804">Transcription</keyword>
<evidence type="ECO:0000313" key="9">
    <source>
        <dbReference type="Proteomes" id="UP000078561"/>
    </source>
</evidence>
<dbReference type="GO" id="GO:0006351">
    <property type="term" value="P:DNA-templated transcription"/>
    <property type="evidence" value="ECO:0007669"/>
    <property type="project" value="InterPro"/>
</dbReference>
<dbReference type="InterPro" id="IPR001138">
    <property type="entry name" value="Zn2Cys6_DnaBD"/>
</dbReference>
<dbReference type="Pfam" id="PF00172">
    <property type="entry name" value="Zn_clus"/>
    <property type="match status" value="1"/>
</dbReference>
<comment type="subcellular location">
    <subcellularLocation>
        <location evidence="1">Nucleus</location>
    </subcellularLocation>
</comment>
<dbReference type="PANTHER" id="PTHR47338">
    <property type="entry name" value="ZN(II)2CYS6 TRANSCRIPTION FACTOR (EUROFUNG)-RELATED"/>
    <property type="match status" value="1"/>
</dbReference>
<dbReference type="GO" id="GO:0000981">
    <property type="term" value="F:DNA-binding transcription factor activity, RNA polymerase II-specific"/>
    <property type="evidence" value="ECO:0007669"/>
    <property type="project" value="InterPro"/>
</dbReference>
<feature type="region of interest" description="Disordered" evidence="6">
    <location>
        <begin position="225"/>
        <end position="255"/>
    </location>
</feature>
<dbReference type="OrthoDB" id="3362851at2759"/>
<keyword evidence="5" id="KW-0539">Nucleus</keyword>
<dbReference type="AlphaFoldDB" id="A0A168SS77"/>
<gene>
    <name evidence="8" type="primary">ABSGL_14518.1 scaffold 14663</name>
</gene>
<feature type="domain" description="Zn(2)-C6 fungal-type" evidence="7">
    <location>
        <begin position="24"/>
        <end position="54"/>
    </location>
</feature>
<organism evidence="8">
    <name type="scientific">Absidia glauca</name>
    <name type="common">Pin mould</name>
    <dbReference type="NCBI Taxonomy" id="4829"/>
    <lineage>
        <taxon>Eukaryota</taxon>
        <taxon>Fungi</taxon>
        <taxon>Fungi incertae sedis</taxon>
        <taxon>Mucoromycota</taxon>
        <taxon>Mucoromycotina</taxon>
        <taxon>Mucoromycetes</taxon>
        <taxon>Mucorales</taxon>
        <taxon>Cunninghamellaceae</taxon>
        <taxon>Absidia</taxon>
    </lineage>
</organism>
<evidence type="ECO:0000256" key="5">
    <source>
        <dbReference type="ARBA" id="ARBA00023242"/>
    </source>
</evidence>
<dbReference type="InterPro" id="IPR036864">
    <property type="entry name" value="Zn2-C6_fun-type_DNA-bd_sf"/>
</dbReference>
<dbReference type="CDD" id="cd12148">
    <property type="entry name" value="fungal_TF_MHR"/>
    <property type="match status" value="1"/>
</dbReference>
<dbReference type="SUPFAM" id="SSF57701">
    <property type="entry name" value="Zn2/Cys6 DNA-binding domain"/>
    <property type="match status" value="1"/>
</dbReference>
<evidence type="ECO:0000256" key="6">
    <source>
        <dbReference type="SAM" id="MobiDB-lite"/>
    </source>
</evidence>
<dbReference type="SMART" id="SM00906">
    <property type="entry name" value="Fungal_trans"/>
    <property type="match status" value="1"/>
</dbReference>
<keyword evidence="9" id="KW-1185">Reference proteome</keyword>
<evidence type="ECO:0000256" key="1">
    <source>
        <dbReference type="ARBA" id="ARBA00004123"/>
    </source>
</evidence>
<dbReference type="PROSITE" id="PS00463">
    <property type="entry name" value="ZN2_CY6_FUNGAL_1"/>
    <property type="match status" value="1"/>
</dbReference>
<dbReference type="STRING" id="4829.A0A168SS77"/>
<name>A0A168SS77_ABSGL</name>
<keyword evidence="2" id="KW-0479">Metal-binding</keyword>
<dbReference type="GO" id="GO:0003677">
    <property type="term" value="F:DNA binding"/>
    <property type="evidence" value="ECO:0007669"/>
    <property type="project" value="InterPro"/>
</dbReference>
<dbReference type="InterPro" id="IPR050815">
    <property type="entry name" value="TF_fung"/>
</dbReference>
<sequence length="752" mass="86318">MNPPDEPPTPATTVSFKKMRMTLACVRCRSKKVRCDYAHPSCKRCSQVKEPCSYAGSSTQVDLFNIVKLNDIVGTLQERVSSLESTLNDMHQTTQKVTDDLSGKGLADQQTIIGQSASHEKGHKHQQQHQWTLSVTPTGLRIDTNIVNPPNLYDILLSGISQLDLNQGPTIVDESGDSAFLASTGKATMCQASKQQQQLSIMVTRKTPLWRSKCGTFPLYSTWSSNNSSKDSHQHPAPANALHSNGHRHHPLHNTSTPPVLDTMIEIYNECFLCLPEIGYEGSIDQRYHQGTLDPLLANAIFAWSARHGAIYHDLFAGQDPNEVGECYFTVAKDLLKNCFMIPSMDTLHALLMLYVYATGRPSKPTHQDTSHQREQSVNTVESEAYIFLGLAIRMCLDLKLHEEETCSSSNNNTSMIVQERYRRFFWVLYFLETLCSLHSDRPFSLPTDDQMTVAYPDMLGDERGERRWRTEFMMKRFRITRIYRDIIQRTAHERLLLSSITELDTSLSEWYDQLPSHLKYSQGDHLLPKWASTSFREQACLKLNFEYQFQRCQLYAVFLKRHYDKATDDDDDKDASFTMEQKAKEVCLTATTLTIELMQCWNQMQQRWCHFSLDPLMMAVSIFEVLLNDVQVADEVRERLTCMLAILQTSPIQHHRYVVLLMARIRKLAGQRSTDDNDDNEQQLLEPNVDVYRFQRLDGMMEIDFCDLPFSDFLYNPVLDSPDTAKHQRSWVSYGLEDYGYPPYHCPPSHS</sequence>
<dbReference type="EMBL" id="LT554937">
    <property type="protein sequence ID" value="SAM08852.1"/>
    <property type="molecule type" value="Genomic_DNA"/>
</dbReference>
<dbReference type="GO" id="GO:0005634">
    <property type="term" value="C:nucleus"/>
    <property type="evidence" value="ECO:0007669"/>
    <property type="project" value="UniProtKB-SubCell"/>
</dbReference>
<accession>A0A168SS77</accession>
<evidence type="ECO:0000256" key="4">
    <source>
        <dbReference type="ARBA" id="ARBA00023163"/>
    </source>
</evidence>
<evidence type="ECO:0000313" key="8">
    <source>
        <dbReference type="EMBL" id="SAM08852.1"/>
    </source>
</evidence>
<dbReference type="Gene3D" id="4.10.240.10">
    <property type="entry name" value="Zn(2)-C6 fungal-type DNA-binding domain"/>
    <property type="match status" value="1"/>
</dbReference>
<dbReference type="InterPro" id="IPR007219">
    <property type="entry name" value="XnlR_reg_dom"/>
</dbReference>
<protein>
    <recommendedName>
        <fullName evidence="7">Zn(2)-C6 fungal-type domain-containing protein</fullName>
    </recommendedName>
</protein>
<evidence type="ECO:0000256" key="2">
    <source>
        <dbReference type="ARBA" id="ARBA00022723"/>
    </source>
</evidence>
<reference evidence="8" key="1">
    <citation type="submission" date="2016-04" db="EMBL/GenBank/DDBJ databases">
        <authorList>
            <person name="Evans L.H."/>
            <person name="Alamgir A."/>
            <person name="Owens N."/>
            <person name="Weber N.D."/>
            <person name="Virtaneva K."/>
            <person name="Barbian K."/>
            <person name="Babar A."/>
            <person name="Rosenke K."/>
        </authorList>
    </citation>
    <scope>NUCLEOTIDE SEQUENCE [LARGE SCALE GENOMIC DNA]</scope>
    <source>
        <strain evidence="8">CBS 101.48</strain>
    </source>
</reference>
<dbReference type="SMART" id="SM00066">
    <property type="entry name" value="GAL4"/>
    <property type="match status" value="1"/>
</dbReference>
<dbReference type="PROSITE" id="PS50048">
    <property type="entry name" value="ZN2_CY6_FUNGAL_2"/>
    <property type="match status" value="1"/>
</dbReference>
<dbReference type="InParanoid" id="A0A168SS77"/>
<dbReference type="OMA" id="NSIHAWV"/>
<evidence type="ECO:0000259" key="7">
    <source>
        <dbReference type="PROSITE" id="PS50048"/>
    </source>
</evidence>
<dbReference type="Pfam" id="PF04082">
    <property type="entry name" value="Fungal_trans"/>
    <property type="match status" value="1"/>
</dbReference>
<dbReference type="Proteomes" id="UP000078561">
    <property type="component" value="Unassembled WGS sequence"/>
</dbReference>
<dbReference type="CDD" id="cd00067">
    <property type="entry name" value="GAL4"/>
    <property type="match status" value="1"/>
</dbReference>
<dbReference type="GO" id="GO:0008270">
    <property type="term" value="F:zinc ion binding"/>
    <property type="evidence" value="ECO:0007669"/>
    <property type="project" value="InterPro"/>
</dbReference>
<keyword evidence="3" id="KW-0805">Transcription regulation</keyword>
<proteinExistence type="predicted"/>
<evidence type="ECO:0000256" key="3">
    <source>
        <dbReference type="ARBA" id="ARBA00023015"/>
    </source>
</evidence>